<dbReference type="Pfam" id="PF19054">
    <property type="entry name" value="DUF5753"/>
    <property type="match status" value="1"/>
</dbReference>
<gene>
    <name evidence="2" type="ORF">ACFQZM_43065</name>
</gene>
<organism evidence="2 3">
    <name type="scientific">Actinomadura fibrosa</name>
    <dbReference type="NCBI Taxonomy" id="111802"/>
    <lineage>
        <taxon>Bacteria</taxon>
        <taxon>Bacillati</taxon>
        <taxon>Actinomycetota</taxon>
        <taxon>Actinomycetes</taxon>
        <taxon>Streptosporangiales</taxon>
        <taxon>Thermomonosporaceae</taxon>
        <taxon>Actinomadura</taxon>
    </lineage>
</organism>
<feature type="domain" description="HTH cro/C1-type" evidence="1">
    <location>
        <begin position="18"/>
        <end position="52"/>
    </location>
</feature>
<dbReference type="InterPro" id="IPR001387">
    <property type="entry name" value="Cro/C1-type_HTH"/>
</dbReference>
<dbReference type="EMBL" id="JBHTGP010000027">
    <property type="protein sequence ID" value="MFD0691333.1"/>
    <property type="molecule type" value="Genomic_DNA"/>
</dbReference>
<evidence type="ECO:0000313" key="3">
    <source>
        <dbReference type="Proteomes" id="UP001597063"/>
    </source>
</evidence>
<name>A0ABW2Y0U0_9ACTN</name>
<dbReference type="Gene3D" id="1.10.260.40">
    <property type="entry name" value="lambda repressor-like DNA-binding domains"/>
    <property type="match status" value="1"/>
</dbReference>
<evidence type="ECO:0000259" key="1">
    <source>
        <dbReference type="PROSITE" id="PS50943"/>
    </source>
</evidence>
<comment type="caution">
    <text evidence="2">The sequence shown here is derived from an EMBL/GenBank/DDBJ whole genome shotgun (WGS) entry which is preliminary data.</text>
</comment>
<dbReference type="RefSeq" id="WP_165503166.1">
    <property type="nucleotide sequence ID" value="NZ_CAACUY010000191.1"/>
</dbReference>
<dbReference type="Proteomes" id="UP001597063">
    <property type="component" value="Unassembled WGS sequence"/>
</dbReference>
<keyword evidence="3" id="KW-1185">Reference proteome</keyword>
<dbReference type="Pfam" id="PF13560">
    <property type="entry name" value="HTH_31"/>
    <property type="match status" value="1"/>
</dbReference>
<dbReference type="SUPFAM" id="SSF47413">
    <property type="entry name" value="lambda repressor-like DNA-binding domains"/>
    <property type="match status" value="1"/>
</dbReference>
<dbReference type="InterPro" id="IPR043917">
    <property type="entry name" value="DUF5753"/>
</dbReference>
<reference evidence="3" key="1">
    <citation type="journal article" date="2019" name="Int. J. Syst. Evol. Microbiol.">
        <title>The Global Catalogue of Microorganisms (GCM) 10K type strain sequencing project: providing services to taxonomists for standard genome sequencing and annotation.</title>
        <authorList>
            <consortium name="The Broad Institute Genomics Platform"/>
            <consortium name="The Broad Institute Genome Sequencing Center for Infectious Disease"/>
            <person name="Wu L."/>
            <person name="Ma J."/>
        </authorList>
    </citation>
    <scope>NUCLEOTIDE SEQUENCE [LARGE SCALE GENOMIC DNA]</scope>
    <source>
        <strain evidence="3">JCM 9371</strain>
    </source>
</reference>
<dbReference type="PROSITE" id="PS50943">
    <property type="entry name" value="HTH_CROC1"/>
    <property type="match status" value="1"/>
</dbReference>
<proteinExistence type="predicted"/>
<protein>
    <submittedName>
        <fullName evidence="2">Helix-turn-helix domain-containing protein</fullName>
    </submittedName>
</protein>
<accession>A0ABW2Y0U0</accession>
<sequence>MARTRRISPELLSFGAEIKRLRNAAGLSQAQLAKMTNVTRSYITQVETGHTRCRRDFAVRLDRSFRSGTTVVEAWEELLEAIKVLHYPDFFMSFPRAEASAVMLRAYEERVIYGLFQTEAYIRALLDDEEAIKGRLKRQEILDNEPRPTISVVMDETVLYRQVGTKSVMREQLEHLIELSKRDWINIQIVPIRYIRNLWTSFAIATQADQRQVVYTDKAYGGETSTQARDIEIVSNTFVTLQAEALNAIDTRALIRKVVDDRWT</sequence>
<dbReference type="InterPro" id="IPR010982">
    <property type="entry name" value="Lambda_DNA-bd_dom_sf"/>
</dbReference>
<evidence type="ECO:0000313" key="2">
    <source>
        <dbReference type="EMBL" id="MFD0691333.1"/>
    </source>
</evidence>
<dbReference type="CDD" id="cd00093">
    <property type="entry name" value="HTH_XRE"/>
    <property type="match status" value="1"/>
</dbReference>
<dbReference type="SMART" id="SM00530">
    <property type="entry name" value="HTH_XRE"/>
    <property type="match status" value="1"/>
</dbReference>